<dbReference type="Gene3D" id="3.30.590.10">
    <property type="entry name" value="Glutamine synthetase/guanido kinase, catalytic domain"/>
    <property type="match status" value="1"/>
</dbReference>
<dbReference type="PROSITE" id="PS51987">
    <property type="entry name" value="GS_CATALYTIC"/>
    <property type="match status" value="1"/>
</dbReference>
<dbReference type="InterPro" id="IPR014746">
    <property type="entry name" value="Gln_synth/guanido_kin_cat_dom"/>
</dbReference>
<dbReference type="RefSeq" id="WP_104507142.1">
    <property type="nucleotide sequence ID" value="NZ_JACIGC010000008.1"/>
</dbReference>
<sequence length="431" mass="46812">MSSSVFPLPEGTHTVVLGVGDVNGAMRGKRIPASNWAATCEEGNAICAAIFAMDMTSDIWDTPYCSLANGYVDMHLFPLAAPAATPWEPGVAIVLGRAEALDHGPVPIDPRGALLTQIERAAALGITVEVGTELEFYLLDPETKRPRGNGISLYGIDRAAELEPVIGPIRNHLEAIGIPIEQSNPEYAPGQVEVNIRHADALTSADRVVLFRSAIKQIAARHGSLATFMAKPFIDQSGSGFHTHYSLWKNGQNLFADSGRLSKTGRHFLAGLEKRIAEASLAASTTPNAFRRRRPSTFCPTNVSWGVDNRTAALRVIEGKSHQVRIEKRDGAADANPYYLLATEIAAGLDGIEQRLEPTPPVEGNAYERPDLPALPRDLSHAVALAKGSEFLKRVIGEDRLTILVRQAEREIDFVEAQVTPVETERYLVNF</sequence>
<dbReference type="Pfam" id="PF00120">
    <property type="entry name" value="Gln-synt_C"/>
    <property type="match status" value="1"/>
</dbReference>
<feature type="domain" description="GS catalytic" evidence="4">
    <location>
        <begin position="110"/>
        <end position="431"/>
    </location>
</feature>
<protein>
    <submittedName>
        <fullName evidence="5">Glutamine synthetase</fullName>
    </submittedName>
</protein>
<dbReference type="SMART" id="SM01230">
    <property type="entry name" value="Gln-synt_C"/>
    <property type="match status" value="1"/>
</dbReference>
<gene>
    <name evidence="5" type="ORF">CCR94_06895</name>
</gene>
<dbReference type="SUPFAM" id="SSF55931">
    <property type="entry name" value="Glutamine synthetase/guanido kinase"/>
    <property type="match status" value="1"/>
</dbReference>
<keyword evidence="6" id="KW-1185">Reference proteome</keyword>
<dbReference type="InterPro" id="IPR008146">
    <property type="entry name" value="Gln_synth_cat_dom"/>
</dbReference>
<reference evidence="5 6" key="1">
    <citation type="journal article" date="2018" name="Arch. Microbiol.">
        <title>New insights into the metabolic potential of the phototrophic purple bacterium Rhodopila globiformis DSM 161(T) from its draft genome sequence and evidence for a vanadium-dependent nitrogenase.</title>
        <authorList>
            <person name="Imhoff J.F."/>
            <person name="Rahn T."/>
            <person name="Kunzel S."/>
            <person name="Neulinger S.C."/>
        </authorList>
    </citation>
    <scope>NUCLEOTIDE SEQUENCE [LARGE SCALE GENOMIC DNA]</scope>
    <source>
        <strain evidence="5 6">DSM 16996</strain>
    </source>
</reference>
<dbReference type="PANTHER" id="PTHR43785">
    <property type="entry name" value="GAMMA-GLUTAMYLPUTRESCINE SYNTHETASE"/>
    <property type="match status" value="1"/>
</dbReference>
<comment type="similarity">
    <text evidence="2 3">Belongs to the glutamine synthetase family.</text>
</comment>
<evidence type="ECO:0000313" key="5">
    <source>
        <dbReference type="EMBL" id="PPQ32143.1"/>
    </source>
</evidence>
<evidence type="ECO:0000259" key="4">
    <source>
        <dbReference type="PROSITE" id="PS51987"/>
    </source>
</evidence>
<dbReference type="AlphaFoldDB" id="A0A2S6NC05"/>
<evidence type="ECO:0000256" key="2">
    <source>
        <dbReference type="PROSITE-ProRule" id="PRU01331"/>
    </source>
</evidence>
<evidence type="ECO:0000313" key="6">
    <source>
        <dbReference type="Proteomes" id="UP000239089"/>
    </source>
</evidence>
<comment type="caution">
    <text evidence="5">The sequence shown here is derived from an EMBL/GenBank/DDBJ whole genome shotgun (WGS) entry which is preliminary data.</text>
</comment>
<dbReference type="GO" id="GO:0004356">
    <property type="term" value="F:glutamine synthetase activity"/>
    <property type="evidence" value="ECO:0007669"/>
    <property type="project" value="InterPro"/>
</dbReference>
<accession>A0A2S6NC05</accession>
<dbReference type="PANTHER" id="PTHR43785:SF12">
    <property type="entry name" value="TYPE-1 GLUTAMINE SYNTHETASE 2"/>
    <property type="match status" value="1"/>
</dbReference>
<dbReference type="Proteomes" id="UP000239089">
    <property type="component" value="Unassembled WGS sequence"/>
</dbReference>
<organism evidence="5 6">
    <name type="scientific">Rhodoblastus sphagnicola</name>
    <dbReference type="NCBI Taxonomy" id="333368"/>
    <lineage>
        <taxon>Bacteria</taxon>
        <taxon>Pseudomonadati</taxon>
        <taxon>Pseudomonadota</taxon>
        <taxon>Alphaproteobacteria</taxon>
        <taxon>Hyphomicrobiales</taxon>
        <taxon>Rhodoblastaceae</taxon>
        <taxon>Rhodoblastus</taxon>
    </lineage>
</organism>
<evidence type="ECO:0000256" key="1">
    <source>
        <dbReference type="ARBA" id="ARBA00022598"/>
    </source>
</evidence>
<name>A0A2S6NC05_9HYPH</name>
<proteinExistence type="inferred from homology"/>
<dbReference type="EMBL" id="NHSJ01000043">
    <property type="protein sequence ID" value="PPQ32143.1"/>
    <property type="molecule type" value="Genomic_DNA"/>
</dbReference>
<evidence type="ECO:0000256" key="3">
    <source>
        <dbReference type="RuleBase" id="RU000384"/>
    </source>
</evidence>
<keyword evidence="1" id="KW-0436">Ligase</keyword>
<dbReference type="OrthoDB" id="9807095at2"/>